<dbReference type="RefSeq" id="WP_154359511.1">
    <property type="nucleotide sequence ID" value="NZ_WKJL01000015.1"/>
</dbReference>
<dbReference type="Proteomes" id="UP000439986">
    <property type="component" value="Unassembled WGS sequence"/>
</dbReference>
<sequence length="180" mass="18527">MKNILRAIIATLLLTGAAFSANAADASHTRKAVDLTSGAAKYTASFASGLASATFTDQFSFHVDTKSLLAADVTSTAASAAVGLDLTSFAIYKLDGTLLYSGAQKSTGRVDNWKLNTSNLVLTAGDYYLQVIGKINSAGAGSLSGNIALKALAVPEAETYAMLLAGLGLVGFVARRNKRA</sequence>
<dbReference type="NCBIfam" id="NF038126">
    <property type="entry name" value="PEP_CTERM_FxDxF"/>
    <property type="match status" value="1"/>
</dbReference>
<dbReference type="AlphaFoldDB" id="A0A844CZK4"/>
<proteinExistence type="predicted"/>
<dbReference type="InterPro" id="IPR013424">
    <property type="entry name" value="Ice-binding_C"/>
</dbReference>
<protein>
    <submittedName>
        <fullName evidence="3">PEP-CTERM sorting domain-containing protein</fullName>
    </submittedName>
</protein>
<evidence type="ECO:0000259" key="2">
    <source>
        <dbReference type="Pfam" id="PF07589"/>
    </source>
</evidence>
<evidence type="ECO:0000256" key="1">
    <source>
        <dbReference type="SAM" id="SignalP"/>
    </source>
</evidence>
<accession>A0A844CZK4</accession>
<name>A0A844CZK4_9BURK</name>
<organism evidence="3 4">
    <name type="scientific">Duganella aquatilis</name>
    <dbReference type="NCBI Taxonomy" id="2666082"/>
    <lineage>
        <taxon>Bacteria</taxon>
        <taxon>Pseudomonadati</taxon>
        <taxon>Pseudomonadota</taxon>
        <taxon>Betaproteobacteria</taxon>
        <taxon>Burkholderiales</taxon>
        <taxon>Oxalobacteraceae</taxon>
        <taxon>Telluria group</taxon>
        <taxon>Duganella</taxon>
    </lineage>
</organism>
<feature type="domain" description="Ice-binding protein C-terminal" evidence="2">
    <location>
        <begin position="153"/>
        <end position="176"/>
    </location>
</feature>
<evidence type="ECO:0000313" key="4">
    <source>
        <dbReference type="Proteomes" id="UP000439986"/>
    </source>
</evidence>
<gene>
    <name evidence="3" type="ORF">GJ698_19425</name>
</gene>
<keyword evidence="1" id="KW-0732">Signal</keyword>
<comment type="caution">
    <text evidence="3">The sequence shown here is derived from an EMBL/GenBank/DDBJ whole genome shotgun (WGS) entry which is preliminary data.</text>
</comment>
<feature type="signal peptide" evidence="1">
    <location>
        <begin position="1"/>
        <end position="23"/>
    </location>
</feature>
<dbReference type="EMBL" id="WKJL01000015">
    <property type="protein sequence ID" value="MRW86247.1"/>
    <property type="molecule type" value="Genomic_DNA"/>
</dbReference>
<keyword evidence="4" id="KW-1185">Reference proteome</keyword>
<reference evidence="3 4" key="1">
    <citation type="submission" date="2019-11" db="EMBL/GenBank/DDBJ databases">
        <title>Novel species isolated from a subtropical stream in China.</title>
        <authorList>
            <person name="Lu H."/>
        </authorList>
    </citation>
    <scope>NUCLEOTIDE SEQUENCE [LARGE SCALE GENOMIC DNA]</scope>
    <source>
        <strain evidence="3 4">FT26W</strain>
    </source>
</reference>
<feature type="chain" id="PRO_5032572111" evidence="1">
    <location>
        <begin position="24"/>
        <end position="180"/>
    </location>
</feature>
<dbReference type="Pfam" id="PF07589">
    <property type="entry name" value="PEP-CTERM"/>
    <property type="match status" value="1"/>
</dbReference>
<evidence type="ECO:0000313" key="3">
    <source>
        <dbReference type="EMBL" id="MRW86247.1"/>
    </source>
</evidence>